<evidence type="ECO:0000256" key="1">
    <source>
        <dbReference type="ARBA" id="ARBA00005466"/>
    </source>
</evidence>
<feature type="domain" description="FAD-binding PCMH-type" evidence="4">
    <location>
        <begin position="122"/>
        <end position="298"/>
    </location>
</feature>
<dbReference type="PANTHER" id="PTHR13878:SF91">
    <property type="entry name" value="FAD BINDING DOMAIN PROTEIN (AFU_ORTHOLOGUE AFUA_6G12070)-RELATED"/>
    <property type="match status" value="1"/>
</dbReference>
<sequence>MISFISAASIVLLLGYVLGRLSLDDNLSSTCKIMPGDAKWPSQKQWDVFNATIDGALIRTIPIGSPCHNPMFDVERCALVRSQWHTAKFHEQSSSSVMAALFANKSCDPFTDVDDQCVVGTYVQYAVNVSKPVHVIRTIQFVKEHNIRFVVRNTGHDYMGKSTGAGALAVWMHHIQDREWTVSYLSETYNGPAVKAYAGVTGEMLYEDAAQRGYAIVAGECPTVGFAGGYIQGGGHSVLASTYGLAADQALAFEVITTEGKFVQASPTMNSDLFWALSGGGGGTYGIVWSVTVKARVDMPVTLAQLSFTSSNISADTFWEAISAKDLFALGPVFAPGLDKAAVLGLTKPLRTKLNALCINYTFSTTSYSNIRSATLAADAMVGELQVSIYQFGGRLLPRSLWESNDTLASLLGVLKGIVDDGASILDVAIRPTLDAAGHPHNAVLPAWRESERLLLPILPWDDYASLEQMHLLAHKLTWDYGEPLRALTPDSGAYLNEADPAEPQWQTAFYGSNYNSLLKIKDKWDPSQLLYGATAVGGDRWVVQQDGRLCKA</sequence>
<feature type="signal peptide" evidence="3">
    <location>
        <begin position="1"/>
        <end position="19"/>
    </location>
</feature>
<dbReference type="AlphaFoldDB" id="A0A5C3M724"/>
<feature type="chain" id="PRO_5022775132" evidence="3">
    <location>
        <begin position="20"/>
        <end position="553"/>
    </location>
</feature>
<dbReference type="GO" id="GO:0016491">
    <property type="term" value="F:oxidoreductase activity"/>
    <property type="evidence" value="ECO:0007669"/>
    <property type="project" value="UniProtKB-KW"/>
</dbReference>
<keyword evidence="3" id="KW-0732">Signal</keyword>
<dbReference type="SUPFAM" id="SSF56176">
    <property type="entry name" value="FAD-binding/transporter-associated domain-like"/>
    <property type="match status" value="1"/>
</dbReference>
<dbReference type="InterPro" id="IPR016166">
    <property type="entry name" value="FAD-bd_PCMH"/>
</dbReference>
<evidence type="ECO:0000256" key="2">
    <source>
        <dbReference type="ARBA" id="ARBA00023002"/>
    </source>
</evidence>
<dbReference type="Pfam" id="PF01565">
    <property type="entry name" value="FAD_binding_4"/>
    <property type="match status" value="1"/>
</dbReference>
<dbReference type="PROSITE" id="PS51387">
    <property type="entry name" value="FAD_PCMH"/>
    <property type="match status" value="1"/>
</dbReference>
<dbReference type="InterPro" id="IPR016169">
    <property type="entry name" value="FAD-bd_PCMH_sub2"/>
</dbReference>
<organism evidence="5 6">
    <name type="scientific">Crucibulum laeve</name>
    <dbReference type="NCBI Taxonomy" id="68775"/>
    <lineage>
        <taxon>Eukaryota</taxon>
        <taxon>Fungi</taxon>
        <taxon>Dikarya</taxon>
        <taxon>Basidiomycota</taxon>
        <taxon>Agaricomycotina</taxon>
        <taxon>Agaricomycetes</taxon>
        <taxon>Agaricomycetidae</taxon>
        <taxon>Agaricales</taxon>
        <taxon>Agaricineae</taxon>
        <taxon>Nidulariaceae</taxon>
        <taxon>Crucibulum</taxon>
    </lineage>
</organism>
<protein>
    <submittedName>
        <fullName evidence="5">FAD binding domain protein</fullName>
    </submittedName>
</protein>
<dbReference type="InterPro" id="IPR006094">
    <property type="entry name" value="Oxid_FAD_bind_N"/>
</dbReference>
<evidence type="ECO:0000313" key="6">
    <source>
        <dbReference type="Proteomes" id="UP000308652"/>
    </source>
</evidence>
<keyword evidence="6" id="KW-1185">Reference proteome</keyword>
<dbReference type="GO" id="GO:0071949">
    <property type="term" value="F:FAD binding"/>
    <property type="evidence" value="ECO:0007669"/>
    <property type="project" value="InterPro"/>
</dbReference>
<dbReference type="InterPro" id="IPR050432">
    <property type="entry name" value="FAD-linked_Oxidoreductases_BP"/>
</dbReference>
<dbReference type="PANTHER" id="PTHR13878">
    <property type="entry name" value="GULONOLACTONE OXIDASE"/>
    <property type="match status" value="1"/>
</dbReference>
<dbReference type="InterPro" id="IPR012951">
    <property type="entry name" value="BBE"/>
</dbReference>
<evidence type="ECO:0000256" key="3">
    <source>
        <dbReference type="SAM" id="SignalP"/>
    </source>
</evidence>
<name>A0A5C3M724_9AGAR</name>
<proteinExistence type="inferred from homology"/>
<accession>A0A5C3M724</accession>
<dbReference type="Gene3D" id="3.30.465.10">
    <property type="match status" value="2"/>
</dbReference>
<evidence type="ECO:0000259" key="4">
    <source>
        <dbReference type="PROSITE" id="PS51387"/>
    </source>
</evidence>
<dbReference type="Proteomes" id="UP000308652">
    <property type="component" value="Unassembled WGS sequence"/>
</dbReference>
<dbReference type="OrthoDB" id="9983560at2759"/>
<dbReference type="STRING" id="68775.A0A5C3M724"/>
<keyword evidence="2" id="KW-0560">Oxidoreductase</keyword>
<evidence type="ECO:0000313" key="5">
    <source>
        <dbReference type="EMBL" id="TFK40206.1"/>
    </source>
</evidence>
<reference evidence="5 6" key="1">
    <citation type="journal article" date="2019" name="Nat. Ecol. Evol.">
        <title>Megaphylogeny resolves global patterns of mushroom evolution.</title>
        <authorList>
            <person name="Varga T."/>
            <person name="Krizsan K."/>
            <person name="Foldi C."/>
            <person name="Dima B."/>
            <person name="Sanchez-Garcia M."/>
            <person name="Sanchez-Ramirez S."/>
            <person name="Szollosi G.J."/>
            <person name="Szarkandi J.G."/>
            <person name="Papp V."/>
            <person name="Albert L."/>
            <person name="Andreopoulos W."/>
            <person name="Angelini C."/>
            <person name="Antonin V."/>
            <person name="Barry K.W."/>
            <person name="Bougher N.L."/>
            <person name="Buchanan P."/>
            <person name="Buyck B."/>
            <person name="Bense V."/>
            <person name="Catcheside P."/>
            <person name="Chovatia M."/>
            <person name="Cooper J."/>
            <person name="Damon W."/>
            <person name="Desjardin D."/>
            <person name="Finy P."/>
            <person name="Geml J."/>
            <person name="Haridas S."/>
            <person name="Hughes K."/>
            <person name="Justo A."/>
            <person name="Karasinski D."/>
            <person name="Kautmanova I."/>
            <person name="Kiss B."/>
            <person name="Kocsube S."/>
            <person name="Kotiranta H."/>
            <person name="LaButti K.M."/>
            <person name="Lechner B.E."/>
            <person name="Liimatainen K."/>
            <person name="Lipzen A."/>
            <person name="Lukacs Z."/>
            <person name="Mihaltcheva S."/>
            <person name="Morgado L.N."/>
            <person name="Niskanen T."/>
            <person name="Noordeloos M.E."/>
            <person name="Ohm R.A."/>
            <person name="Ortiz-Santana B."/>
            <person name="Ovrebo C."/>
            <person name="Racz N."/>
            <person name="Riley R."/>
            <person name="Savchenko A."/>
            <person name="Shiryaev A."/>
            <person name="Soop K."/>
            <person name="Spirin V."/>
            <person name="Szebenyi C."/>
            <person name="Tomsovsky M."/>
            <person name="Tulloss R.E."/>
            <person name="Uehling J."/>
            <person name="Grigoriev I.V."/>
            <person name="Vagvolgyi C."/>
            <person name="Papp T."/>
            <person name="Martin F.M."/>
            <person name="Miettinen O."/>
            <person name="Hibbett D.S."/>
            <person name="Nagy L.G."/>
        </authorList>
    </citation>
    <scope>NUCLEOTIDE SEQUENCE [LARGE SCALE GENOMIC DNA]</scope>
    <source>
        <strain evidence="5 6">CBS 166.37</strain>
    </source>
</reference>
<comment type="similarity">
    <text evidence="1">Belongs to the oxygen-dependent FAD-linked oxidoreductase family.</text>
</comment>
<dbReference type="EMBL" id="ML213597">
    <property type="protein sequence ID" value="TFK40206.1"/>
    <property type="molecule type" value="Genomic_DNA"/>
</dbReference>
<gene>
    <name evidence="5" type="ORF">BDQ12DRAFT_734217</name>
</gene>
<dbReference type="Pfam" id="PF08031">
    <property type="entry name" value="BBE"/>
    <property type="match status" value="1"/>
</dbReference>
<dbReference type="InterPro" id="IPR036318">
    <property type="entry name" value="FAD-bd_PCMH-like_sf"/>
</dbReference>
<dbReference type="Gene3D" id="3.40.462.20">
    <property type="match status" value="1"/>
</dbReference>